<dbReference type="KEGG" id="spet:CEP67_10295"/>
<sequence>MNSEKKAKLLEVYKKYKGLMDFLSTHYKLSINDLAILEVIEENCSKQNMLMQPFLKIATKELDLSRTKVLASIRKLINQDRVSKVRSEEDERKVHLFMDEGNAQRYRDLLDEVEAFIDK</sequence>
<dbReference type="EMBL" id="PNGG01000001">
    <property type="protein sequence ID" value="PMC20638.1"/>
    <property type="molecule type" value="Genomic_DNA"/>
</dbReference>
<dbReference type="InterPro" id="IPR036390">
    <property type="entry name" value="WH_DNA-bd_sf"/>
</dbReference>
<dbReference type="NCBIfam" id="TIGR01889">
    <property type="entry name" value="Staph_reg_Sar"/>
    <property type="match status" value="1"/>
</dbReference>
<organism evidence="6 7">
    <name type="scientific">Staphylococcus pettenkoferi</name>
    <dbReference type="NCBI Taxonomy" id="170573"/>
    <lineage>
        <taxon>Bacteria</taxon>
        <taxon>Bacillati</taxon>
        <taxon>Bacillota</taxon>
        <taxon>Bacilli</taxon>
        <taxon>Bacillales</taxon>
        <taxon>Staphylococcaceae</taxon>
        <taxon>Staphylococcus</taxon>
    </lineage>
</organism>
<feature type="domain" description="Transcriptional regulator SarA/SarZ/Rot-like helix-turn-helix" evidence="4">
    <location>
        <begin position="22"/>
        <end position="103"/>
    </location>
</feature>
<comment type="caution">
    <text evidence="6">The sequence shown here is derived from an EMBL/GenBank/DDBJ whole genome shotgun (WGS) entry which is preliminary data.</text>
</comment>
<reference evidence="6 7" key="1">
    <citation type="submission" date="2017-09" db="EMBL/GenBank/DDBJ databases">
        <title>Bacterial strain isolated from the female urinary microbiota.</title>
        <authorList>
            <person name="Thomas-White K."/>
            <person name="Kumar N."/>
            <person name="Forster S."/>
            <person name="Putonti C."/>
            <person name="Lawley T."/>
            <person name="Wolfe A.J."/>
        </authorList>
    </citation>
    <scope>NUCLEOTIDE SEQUENCE [LARGE SCALE GENOMIC DNA]</scope>
    <source>
        <strain evidence="6 7">UMB0834</strain>
    </source>
</reference>
<keyword evidence="3" id="KW-0804">Transcription</keyword>
<reference evidence="5" key="2">
    <citation type="journal article" date="2022" name="Int. J. Mol. Sci.">
        <title>Phenotypic and genotypic virulence characterisation of Staphylococcus pettenkoferi strains isolated from human bloodstream and diabetic foot infections.</title>
        <authorList>
            <person name="Magnan C."/>
        </authorList>
    </citation>
    <scope>NUCLEOTIDE SEQUENCE</scope>
    <source>
        <strain evidence="5">NSP020P</strain>
    </source>
</reference>
<dbReference type="InterPro" id="IPR036388">
    <property type="entry name" value="WH-like_DNA-bd_sf"/>
</dbReference>
<dbReference type="Pfam" id="PF22381">
    <property type="entry name" value="Staph_reg_Sar_Rot"/>
    <property type="match status" value="1"/>
</dbReference>
<evidence type="ECO:0000313" key="5">
    <source>
        <dbReference type="EMBL" id="MCY1594587.1"/>
    </source>
</evidence>
<dbReference type="GeneID" id="98296898"/>
<keyword evidence="1" id="KW-0805">Transcription regulation</keyword>
<proteinExistence type="predicted"/>
<evidence type="ECO:0000313" key="6">
    <source>
        <dbReference type="EMBL" id="PMC20638.1"/>
    </source>
</evidence>
<dbReference type="Proteomes" id="UP000235748">
    <property type="component" value="Unassembled WGS sequence"/>
</dbReference>
<dbReference type="GO" id="GO:0006355">
    <property type="term" value="P:regulation of DNA-templated transcription"/>
    <property type="evidence" value="ECO:0007669"/>
    <property type="project" value="InterPro"/>
</dbReference>
<name>A0A1Z3U315_9STAP</name>
<accession>A0A1Z3U315</accession>
<evidence type="ECO:0000256" key="1">
    <source>
        <dbReference type="ARBA" id="ARBA00023015"/>
    </source>
</evidence>
<dbReference type="Gene3D" id="1.10.10.10">
    <property type="entry name" value="Winged helix-like DNA-binding domain superfamily/Winged helix DNA-binding domain"/>
    <property type="match status" value="1"/>
</dbReference>
<dbReference type="RefSeq" id="WP_002472520.1">
    <property type="nucleotide sequence ID" value="NZ_CP022096.2"/>
</dbReference>
<evidence type="ECO:0000313" key="7">
    <source>
        <dbReference type="Proteomes" id="UP000235748"/>
    </source>
</evidence>
<dbReference type="InterPro" id="IPR010166">
    <property type="entry name" value="SarA/Rot_dom"/>
</dbReference>
<dbReference type="GO" id="GO:0003677">
    <property type="term" value="F:DNA binding"/>
    <property type="evidence" value="ECO:0007669"/>
    <property type="project" value="UniProtKB-KW"/>
</dbReference>
<dbReference type="AlphaFoldDB" id="A0A1Z3U315"/>
<protein>
    <submittedName>
        <fullName evidence="6">MarR family transcriptional regulator</fullName>
    </submittedName>
</protein>
<dbReference type="STRING" id="170573.GCA_001076995_00441"/>
<gene>
    <name evidence="6" type="ORF">CJ235_02885</name>
    <name evidence="5" type="ORF">NW112_05000</name>
</gene>
<dbReference type="EMBL" id="JANSKX010000014">
    <property type="protein sequence ID" value="MCY1594587.1"/>
    <property type="molecule type" value="Genomic_DNA"/>
</dbReference>
<dbReference type="SUPFAM" id="SSF46785">
    <property type="entry name" value="Winged helix' DNA-binding domain"/>
    <property type="match status" value="1"/>
</dbReference>
<dbReference type="Proteomes" id="UP001081438">
    <property type="component" value="Unassembled WGS sequence"/>
</dbReference>
<evidence type="ECO:0000256" key="2">
    <source>
        <dbReference type="ARBA" id="ARBA00023125"/>
    </source>
</evidence>
<evidence type="ECO:0000256" key="3">
    <source>
        <dbReference type="ARBA" id="ARBA00023163"/>
    </source>
</evidence>
<dbReference type="InterPro" id="IPR055166">
    <property type="entry name" value="Transc_reg_Sar_Rot_HTH"/>
</dbReference>
<keyword evidence="2" id="KW-0238">DNA-binding</keyword>
<evidence type="ECO:0000259" key="4">
    <source>
        <dbReference type="Pfam" id="PF22381"/>
    </source>
</evidence>